<name>A0A7T7BND6_PENDI</name>
<protein>
    <submittedName>
        <fullName evidence="1">Uncharacterized protein</fullName>
    </submittedName>
</protein>
<dbReference type="EMBL" id="CP060777">
    <property type="protein sequence ID" value="QQK46160.1"/>
    <property type="molecule type" value="Genomic_DNA"/>
</dbReference>
<dbReference type="AlphaFoldDB" id="A0A7T7BND6"/>
<evidence type="ECO:0000313" key="2">
    <source>
        <dbReference type="Proteomes" id="UP000595662"/>
    </source>
</evidence>
<proteinExistence type="predicted"/>
<reference evidence="1 2" key="1">
    <citation type="submission" date="2020-08" db="EMBL/GenBank/DDBJ databases">
        <title>The completed genome sequence of the pathogenic ascomycete fungus Penicillium digitatum.</title>
        <authorList>
            <person name="Wang M."/>
        </authorList>
    </citation>
    <scope>NUCLEOTIDE SEQUENCE [LARGE SCALE GENOMIC DNA]</scope>
    <source>
        <strain evidence="1 2">PdW03</strain>
    </source>
</reference>
<gene>
    <name evidence="1" type="ORF">Pdw03_1058</name>
</gene>
<evidence type="ECO:0000313" key="1">
    <source>
        <dbReference type="EMBL" id="QQK46160.1"/>
    </source>
</evidence>
<accession>A0A7T7BND6</accession>
<sequence>MTVAFRFKEHASRREIFDPWRRHLLSESQNFWPVLSHRMSFPPNQSHNGAILFTERDSHRRDRQIFHILSSDQFVKSWHSTTSVPIATMSTTSEENLGFDSEISENEIDMVRLVLKLKGASN</sequence>
<dbReference type="KEGG" id="pdp:PDIP_45020"/>
<dbReference type="Proteomes" id="UP000595662">
    <property type="component" value="Chromosome 4"/>
</dbReference>
<organism evidence="1 2">
    <name type="scientific">Penicillium digitatum</name>
    <name type="common">Green mold</name>
    <dbReference type="NCBI Taxonomy" id="36651"/>
    <lineage>
        <taxon>Eukaryota</taxon>
        <taxon>Fungi</taxon>
        <taxon>Dikarya</taxon>
        <taxon>Ascomycota</taxon>
        <taxon>Pezizomycotina</taxon>
        <taxon>Eurotiomycetes</taxon>
        <taxon>Eurotiomycetidae</taxon>
        <taxon>Eurotiales</taxon>
        <taxon>Aspergillaceae</taxon>
        <taxon>Penicillium</taxon>
    </lineage>
</organism>
<dbReference type="RefSeq" id="XP_014534792.2">
    <property type="nucleotide sequence ID" value="XM_014679306.2"/>
</dbReference>
<dbReference type="GeneID" id="26232820"/>